<dbReference type="InterPro" id="IPR013766">
    <property type="entry name" value="Thioredoxin_domain"/>
</dbReference>
<dbReference type="InterPro" id="IPR036249">
    <property type="entry name" value="Thioredoxin-like_sf"/>
</dbReference>
<dbReference type="EMBL" id="JAKRRX010000051">
    <property type="protein sequence ID" value="MCW8334296.1"/>
    <property type="molecule type" value="Genomic_DNA"/>
</dbReference>
<dbReference type="Gene3D" id="3.40.30.10">
    <property type="entry name" value="Glutaredoxin"/>
    <property type="match status" value="1"/>
</dbReference>
<comment type="caution">
    <text evidence="7">The sequence shown here is derived from an EMBL/GenBank/DDBJ whole genome shotgun (WGS) entry which is preliminary data.</text>
</comment>
<dbReference type="GO" id="GO:0030288">
    <property type="term" value="C:outer membrane-bounded periplasmic space"/>
    <property type="evidence" value="ECO:0007669"/>
    <property type="project" value="InterPro"/>
</dbReference>
<evidence type="ECO:0000256" key="2">
    <source>
        <dbReference type="ARBA" id="ARBA00007758"/>
    </source>
</evidence>
<dbReference type="RefSeq" id="WP_265687669.1">
    <property type="nucleotide sequence ID" value="NZ_JAKRRX010000051.1"/>
</dbReference>
<evidence type="ECO:0000256" key="4">
    <source>
        <dbReference type="ARBA" id="ARBA00023157"/>
    </source>
</evidence>
<evidence type="ECO:0000256" key="3">
    <source>
        <dbReference type="ARBA" id="ARBA00022748"/>
    </source>
</evidence>
<dbReference type="Proteomes" id="UP001155586">
    <property type="component" value="Unassembled WGS sequence"/>
</dbReference>
<dbReference type="NCBIfam" id="TIGR00385">
    <property type="entry name" value="dsbE"/>
    <property type="match status" value="1"/>
</dbReference>
<dbReference type="GO" id="GO:0005886">
    <property type="term" value="C:plasma membrane"/>
    <property type="evidence" value="ECO:0007669"/>
    <property type="project" value="UniProtKB-SubCell"/>
</dbReference>
<dbReference type="GO" id="GO:0015036">
    <property type="term" value="F:disulfide oxidoreductase activity"/>
    <property type="evidence" value="ECO:0007669"/>
    <property type="project" value="InterPro"/>
</dbReference>
<dbReference type="PROSITE" id="PS51352">
    <property type="entry name" value="THIOREDOXIN_2"/>
    <property type="match status" value="1"/>
</dbReference>
<reference evidence="7" key="1">
    <citation type="submission" date="2022-02" db="EMBL/GenBank/DDBJ databases">
        <title>Vibrio sp. nov., a new bacterium isolated from Bohai sea, China.</title>
        <authorList>
            <person name="Yuan Y."/>
        </authorList>
    </citation>
    <scope>NUCLEOTIDE SEQUENCE</scope>
    <source>
        <strain evidence="7">DBSS07</strain>
    </source>
</reference>
<dbReference type="InterPro" id="IPR050553">
    <property type="entry name" value="Thioredoxin_ResA/DsbE_sf"/>
</dbReference>
<gene>
    <name evidence="7" type="ORF">MD483_10735</name>
</gene>
<dbReference type="InterPro" id="IPR013740">
    <property type="entry name" value="Redoxin"/>
</dbReference>
<evidence type="ECO:0000313" key="8">
    <source>
        <dbReference type="Proteomes" id="UP001155586"/>
    </source>
</evidence>
<proteinExistence type="inferred from homology"/>
<feature type="domain" description="Thioredoxin" evidence="6">
    <location>
        <begin position="37"/>
        <end position="175"/>
    </location>
</feature>
<comment type="similarity">
    <text evidence="2">Belongs to the thioredoxin family. DsbE subfamily.</text>
</comment>
<sequence>MSKSKARSFWVLVAVTLSFAAIVMVGLVSQQQTKVHASTVASFPSFTSTSLLNSNRTLDESTVVGHGYQLVNVWASWCGICKSEHQYLLDLQAQGVPIVGLNYRDSEHAAIRYLTQAENPFREVIFDPKGLLAIDLGVVGTPETYLVDNEGNIVFKHSGRLNDKVWQRYFSSYFVTL</sequence>
<dbReference type="InterPro" id="IPR004799">
    <property type="entry name" value="Periplasmic_diS_OxRdtase_DsbE"/>
</dbReference>
<comment type="subcellular location">
    <subcellularLocation>
        <location evidence="1">Cell inner membrane</location>
        <topology evidence="1">Single-pass membrane protein</topology>
        <orientation evidence="1">Periplasmic side</orientation>
    </subcellularLocation>
</comment>
<evidence type="ECO:0000313" key="7">
    <source>
        <dbReference type="EMBL" id="MCW8334296.1"/>
    </source>
</evidence>
<evidence type="ECO:0000256" key="1">
    <source>
        <dbReference type="ARBA" id="ARBA00004383"/>
    </source>
</evidence>
<organism evidence="7 8">
    <name type="scientific">Vibrio paucivorans</name>
    <dbReference type="NCBI Taxonomy" id="2829489"/>
    <lineage>
        <taxon>Bacteria</taxon>
        <taxon>Pseudomonadati</taxon>
        <taxon>Pseudomonadota</taxon>
        <taxon>Gammaproteobacteria</taxon>
        <taxon>Vibrionales</taxon>
        <taxon>Vibrionaceae</taxon>
        <taxon>Vibrio</taxon>
    </lineage>
</organism>
<dbReference type="PANTHER" id="PTHR42852:SF6">
    <property type="entry name" value="THIOL:DISULFIDE INTERCHANGE PROTEIN DSBE"/>
    <property type="match status" value="1"/>
</dbReference>
<name>A0A9X3CEK8_9VIBR</name>
<accession>A0A9X3CEK8</accession>
<protein>
    <submittedName>
        <fullName evidence="7">DsbE family thiol:disulfide interchange protein</fullName>
    </submittedName>
</protein>
<evidence type="ECO:0000256" key="5">
    <source>
        <dbReference type="ARBA" id="ARBA00023284"/>
    </source>
</evidence>
<keyword evidence="3" id="KW-0201">Cytochrome c-type biogenesis</keyword>
<dbReference type="AlphaFoldDB" id="A0A9X3CEK8"/>
<keyword evidence="5" id="KW-0676">Redox-active center</keyword>
<dbReference type="PANTHER" id="PTHR42852">
    <property type="entry name" value="THIOL:DISULFIDE INTERCHANGE PROTEIN DSBE"/>
    <property type="match status" value="1"/>
</dbReference>
<dbReference type="GO" id="GO:0017004">
    <property type="term" value="P:cytochrome complex assembly"/>
    <property type="evidence" value="ECO:0007669"/>
    <property type="project" value="UniProtKB-KW"/>
</dbReference>
<dbReference type="SUPFAM" id="SSF52833">
    <property type="entry name" value="Thioredoxin-like"/>
    <property type="match status" value="1"/>
</dbReference>
<keyword evidence="4" id="KW-1015">Disulfide bond</keyword>
<dbReference type="Pfam" id="PF08534">
    <property type="entry name" value="Redoxin"/>
    <property type="match status" value="1"/>
</dbReference>
<evidence type="ECO:0000259" key="6">
    <source>
        <dbReference type="PROSITE" id="PS51352"/>
    </source>
</evidence>
<keyword evidence="8" id="KW-1185">Reference proteome</keyword>